<dbReference type="GO" id="GO:0016616">
    <property type="term" value="F:oxidoreductase activity, acting on the CH-OH group of donors, NAD or NADP as acceptor"/>
    <property type="evidence" value="ECO:0007669"/>
    <property type="project" value="TreeGrafter"/>
</dbReference>
<dbReference type="RefSeq" id="WP_133359313.1">
    <property type="nucleotide sequence ID" value="NZ_SMUV01000061.1"/>
</dbReference>
<dbReference type="SUPFAM" id="SSF51735">
    <property type="entry name" value="NAD(P)-binding Rossmann-fold domains"/>
    <property type="match status" value="1"/>
</dbReference>
<dbReference type="Proteomes" id="UP000295301">
    <property type="component" value="Unassembled WGS sequence"/>
</dbReference>
<dbReference type="InterPro" id="IPR052184">
    <property type="entry name" value="SDR_enzymes"/>
</dbReference>
<dbReference type="PANTHER" id="PTHR45458:SF1">
    <property type="entry name" value="SHORT CHAIN DEHYDROGENASE"/>
    <property type="match status" value="1"/>
</dbReference>
<dbReference type="InterPro" id="IPR002347">
    <property type="entry name" value="SDR_fam"/>
</dbReference>
<proteinExistence type="predicted"/>
<protein>
    <submittedName>
        <fullName evidence="1">SDR family NAD(P)-dependent oxidoreductase</fullName>
    </submittedName>
</protein>
<dbReference type="PANTHER" id="PTHR45458">
    <property type="entry name" value="SHORT-CHAIN DEHYDROGENASE/REDUCTASE SDR"/>
    <property type="match status" value="1"/>
</dbReference>
<dbReference type="OrthoDB" id="9785826at2"/>
<organism evidence="1 2">
    <name type="scientific">Antarcticimicrobium luteum</name>
    <dbReference type="NCBI Taxonomy" id="2547397"/>
    <lineage>
        <taxon>Bacteria</taxon>
        <taxon>Pseudomonadati</taxon>
        <taxon>Pseudomonadota</taxon>
        <taxon>Alphaproteobacteria</taxon>
        <taxon>Rhodobacterales</taxon>
        <taxon>Paracoccaceae</taxon>
        <taxon>Antarcticimicrobium</taxon>
    </lineage>
</organism>
<evidence type="ECO:0000313" key="2">
    <source>
        <dbReference type="Proteomes" id="UP000295301"/>
    </source>
</evidence>
<dbReference type="Pfam" id="PF00106">
    <property type="entry name" value="adh_short"/>
    <property type="match status" value="1"/>
</dbReference>
<accession>A0A4R5VD05</accession>
<dbReference type="AlphaFoldDB" id="A0A4R5VD05"/>
<name>A0A4R5VD05_9RHOB</name>
<sequence length="215" mass="22417">MHVVITGAGRGIGQVLADRYRAAGHQVSGTARDGSAEIALDVTDPDGHRAMAEALAGRPVDLLVCNAGVYPDKGQRLDTGYPAEMWAQTFAVNVTGVFLSIQALLPNLRASSPGAKVAIISSQMASHTRAPGGSYIYRASKAAALNLGRNLAADLRGEGIAVGIYHPGWVRTDMGGGAAEISVDEAAAGLVERFAALDLADTGCFRTWDGREHAY</sequence>
<gene>
    <name evidence="1" type="ORF">E1832_08490</name>
</gene>
<dbReference type="PRINTS" id="PR00081">
    <property type="entry name" value="GDHRDH"/>
</dbReference>
<comment type="caution">
    <text evidence="1">The sequence shown here is derived from an EMBL/GenBank/DDBJ whole genome shotgun (WGS) entry which is preliminary data.</text>
</comment>
<dbReference type="Gene3D" id="3.40.50.720">
    <property type="entry name" value="NAD(P)-binding Rossmann-like Domain"/>
    <property type="match status" value="1"/>
</dbReference>
<dbReference type="InterPro" id="IPR036291">
    <property type="entry name" value="NAD(P)-bd_dom_sf"/>
</dbReference>
<keyword evidence="2" id="KW-1185">Reference proteome</keyword>
<evidence type="ECO:0000313" key="1">
    <source>
        <dbReference type="EMBL" id="TDK49625.1"/>
    </source>
</evidence>
<reference evidence="1 2" key="1">
    <citation type="submission" date="2019-03" db="EMBL/GenBank/DDBJ databases">
        <title>Ruegeria lutea sp. nov., a novel strain, isolated from marine sediment, the Masan Bay, South Korea.</title>
        <authorList>
            <person name="Kim J."/>
            <person name="Kim D.-Y."/>
            <person name="Lee S.-S."/>
        </authorList>
    </citation>
    <scope>NUCLEOTIDE SEQUENCE [LARGE SCALE GENOMIC DNA]</scope>
    <source>
        <strain evidence="1 2">318-1</strain>
    </source>
</reference>
<dbReference type="EMBL" id="SMUV01000061">
    <property type="protein sequence ID" value="TDK49625.1"/>
    <property type="molecule type" value="Genomic_DNA"/>
</dbReference>